<keyword evidence="4" id="KW-0413">Isomerase</keyword>
<protein>
    <recommendedName>
        <fullName evidence="2">tRNA pseudouridine(55) synthase</fullName>
        <ecNumber evidence="2">5.4.99.25</ecNumber>
    </recommendedName>
    <alternativeName>
        <fullName evidence="7">tRNA pseudouridine 55 synthase</fullName>
    </alternativeName>
    <alternativeName>
        <fullName evidence="5">tRNA pseudouridylate synthase</fullName>
    </alternativeName>
    <alternativeName>
        <fullName evidence="6">tRNA-uridine isomerase</fullName>
    </alternativeName>
</protein>
<dbReference type="EC" id="5.4.99.25" evidence="2"/>
<dbReference type="InParanoid" id="A0A024G3C2"/>
<feature type="compositionally biased region" description="Low complexity" evidence="9">
    <location>
        <begin position="41"/>
        <end position="55"/>
    </location>
</feature>
<comment type="caution">
    <text evidence="11">The sequence shown here is derived from an EMBL/GenBank/DDBJ whole genome shotgun (WGS) entry which is preliminary data.</text>
</comment>
<evidence type="ECO:0000256" key="6">
    <source>
        <dbReference type="ARBA" id="ARBA00079393"/>
    </source>
</evidence>
<dbReference type="SUPFAM" id="SSF55120">
    <property type="entry name" value="Pseudouridine synthase"/>
    <property type="match status" value="1"/>
</dbReference>
<feature type="coiled-coil region" evidence="8">
    <location>
        <begin position="579"/>
        <end position="659"/>
    </location>
</feature>
<dbReference type="EMBL" id="CAIX01000018">
    <property type="protein sequence ID" value="CCI41338.1"/>
    <property type="molecule type" value="Genomic_DNA"/>
</dbReference>
<dbReference type="NCBIfam" id="TIGR01213">
    <property type="entry name" value="pseudo_Pus10arc"/>
    <property type="match status" value="1"/>
</dbReference>
<dbReference type="OrthoDB" id="271937at2759"/>
<dbReference type="GO" id="GO:0160148">
    <property type="term" value="F:tRNA pseudouridine(55) synthase activity"/>
    <property type="evidence" value="ECO:0007669"/>
    <property type="project" value="UniProtKB-EC"/>
</dbReference>
<dbReference type="PANTHER" id="PTHR21568">
    <property type="entry name" value="TRNA PSEUDOURIDINE SYNTHASE PUS10"/>
    <property type="match status" value="1"/>
</dbReference>
<feature type="coiled-coil region" evidence="8">
    <location>
        <begin position="978"/>
        <end position="1005"/>
    </location>
</feature>
<feature type="compositionally biased region" description="Basic and acidic residues" evidence="9">
    <location>
        <begin position="20"/>
        <end position="40"/>
    </location>
</feature>
<evidence type="ECO:0000256" key="1">
    <source>
        <dbReference type="ARBA" id="ARBA00009652"/>
    </source>
</evidence>
<evidence type="ECO:0000256" key="8">
    <source>
        <dbReference type="SAM" id="Coils"/>
    </source>
</evidence>
<comment type="similarity">
    <text evidence="1">Belongs to the pseudouridine synthase Pus10 family.</text>
</comment>
<feature type="coiled-coil region" evidence="8">
    <location>
        <begin position="130"/>
        <end position="157"/>
    </location>
</feature>
<evidence type="ECO:0000256" key="7">
    <source>
        <dbReference type="ARBA" id="ARBA00083669"/>
    </source>
</evidence>
<dbReference type="InterPro" id="IPR048741">
    <property type="entry name" value="Pus10-like_C"/>
</dbReference>
<dbReference type="InterPro" id="IPR020103">
    <property type="entry name" value="PsdUridine_synth_cat_dom_sf"/>
</dbReference>
<evidence type="ECO:0000259" key="10">
    <source>
        <dbReference type="Pfam" id="PF21238"/>
    </source>
</evidence>
<dbReference type="Gene3D" id="3.30.70.2510">
    <property type="match status" value="1"/>
</dbReference>
<dbReference type="Gene3D" id="3.30.70.3190">
    <property type="match status" value="1"/>
</dbReference>
<proteinExistence type="inferred from homology"/>
<feature type="coiled-coil region" evidence="8">
    <location>
        <begin position="298"/>
        <end position="346"/>
    </location>
</feature>
<keyword evidence="8" id="KW-0175">Coiled coil</keyword>
<evidence type="ECO:0000313" key="11">
    <source>
        <dbReference type="EMBL" id="CCI41338.1"/>
    </source>
</evidence>
<evidence type="ECO:0000256" key="5">
    <source>
        <dbReference type="ARBA" id="ARBA00075270"/>
    </source>
</evidence>
<organism evidence="11 12">
    <name type="scientific">Albugo candida</name>
    <dbReference type="NCBI Taxonomy" id="65357"/>
    <lineage>
        <taxon>Eukaryota</taxon>
        <taxon>Sar</taxon>
        <taxon>Stramenopiles</taxon>
        <taxon>Oomycota</taxon>
        <taxon>Peronosporomycetes</taxon>
        <taxon>Albuginales</taxon>
        <taxon>Albuginaceae</taxon>
        <taxon>Albugo</taxon>
    </lineage>
</organism>
<feature type="region of interest" description="Disordered" evidence="9">
    <location>
        <begin position="18"/>
        <end position="55"/>
    </location>
</feature>
<dbReference type="Pfam" id="PF21238">
    <property type="entry name" value="Pus10_C"/>
    <property type="match status" value="1"/>
</dbReference>
<dbReference type="GO" id="GO:0003723">
    <property type="term" value="F:RNA binding"/>
    <property type="evidence" value="ECO:0007669"/>
    <property type="project" value="InterPro"/>
</dbReference>
<evidence type="ECO:0000256" key="4">
    <source>
        <dbReference type="ARBA" id="ARBA00023235"/>
    </source>
</evidence>
<dbReference type="PANTHER" id="PTHR21568:SF0">
    <property type="entry name" value="TRNA PSEUDOURIDINE SYNTHASE PUS10"/>
    <property type="match status" value="1"/>
</dbReference>
<feature type="coiled-coil region" evidence="8">
    <location>
        <begin position="432"/>
        <end position="459"/>
    </location>
</feature>
<dbReference type="Proteomes" id="UP000053237">
    <property type="component" value="Unassembled WGS sequence"/>
</dbReference>
<dbReference type="AlphaFoldDB" id="A0A024G3C2"/>
<accession>A0A024G3C2</accession>
<evidence type="ECO:0000256" key="3">
    <source>
        <dbReference type="ARBA" id="ARBA00022694"/>
    </source>
</evidence>
<dbReference type="STRING" id="65357.A0A024G3C2"/>
<gene>
    <name evidence="11" type="ORF">BN9_021220</name>
</gene>
<keyword evidence="12" id="KW-1185">Reference proteome</keyword>
<dbReference type="FunFam" id="3.30.70.3190:FF:000001">
    <property type="entry name" value="tRNA pseudouridine synthase Pus10"/>
    <property type="match status" value="1"/>
</dbReference>
<reference evidence="11 12" key="1">
    <citation type="submission" date="2012-05" db="EMBL/GenBank/DDBJ databases">
        <title>Recombination and specialization in a pathogen metapopulation.</title>
        <authorList>
            <person name="Gardiner A."/>
            <person name="Kemen E."/>
            <person name="Schultz-Larsen T."/>
            <person name="MacLean D."/>
            <person name="Van Oosterhout C."/>
            <person name="Jones J.D.G."/>
        </authorList>
    </citation>
    <scope>NUCLEOTIDE SEQUENCE [LARGE SCALE GENOMIC DNA]</scope>
    <source>
        <strain evidence="11 12">Ac Nc2</strain>
    </source>
</reference>
<evidence type="ECO:0000313" key="12">
    <source>
        <dbReference type="Proteomes" id="UP000053237"/>
    </source>
</evidence>
<feature type="domain" description="Pus10-like C-terminal" evidence="10">
    <location>
        <begin position="901"/>
        <end position="1131"/>
    </location>
</feature>
<evidence type="ECO:0000256" key="2">
    <source>
        <dbReference type="ARBA" id="ARBA00012787"/>
    </source>
</evidence>
<feature type="coiled-coil region" evidence="8">
    <location>
        <begin position="492"/>
        <end position="526"/>
    </location>
</feature>
<dbReference type="InterPro" id="IPR039894">
    <property type="entry name" value="Pus10-like"/>
</dbReference>
<evidence type="ECO:0000256" key="9">
    <source>
        <dbReference type="SAM" id="MobiDB-lite"/>
    </source>
</evidence>
<dbReference type="GO" id="GO:0031119">
    <property type="term" value="P:tRNA pseudouridine synthesis"/>
    <property type="evidence" value="ECO:0007669"/>
    <property type="project" value="TreeGrafter"/>
</dbReference>
<keyword evidence="3" id="KW-0819">tRNA processing</keyword>
<dbReference type="FunFam" id="3.30.70.2510:FF:000001">
    <property type="entry name" value="tRNA pseudouridine synthase Pus10"/>
    <property type="match status" value="1"/>
</dbReference>
<feature type="coiled-coil region" evidence="8">
    <location>
        <begin position="214"/>
        <end position="266"/>
    </location>
</feature>
<sequence>MLQLGLSRQESVTLNAYKGNEYDRISHLPTQEEKEFERPSSDSTPPSASESSDLSLPLSFQQYKTHQHDDVWSIPEGDKKRSHAESENILRRFYQVQVQKIVKRLESCQLNYERSEMKCNEERMQLAKTIQILTESLEEVRSKHEKLIDENQRIKNQLNMEFSHFTDLKISDALAAQLLRQKKETLTLKEFVQLQLHSEITEHVKKSKQQLDEIAFLRNSCEDCQRENLELEKTNLLYRKETEAIQRSLEHELVTVQSAKDLLEENVKKLCGELHVSKHNKCACLRGQPAVEESHVDYDALQQIKVSLEEELRSAKQEVEKLFLDKDTLKQMVDLLQEDKRFLEKTILEHETSKTRWLNSESVLKNRIKEVEASKNELMVQMTKFHEEIRTTIEHKLDSTDKTCMMLLQKEFQTIRHNSNGRDEVETREAHTKTLLEQLRKAEIKITNLDSKLDKKTQELTKREHLYSKTISSLEVELKMRQYEHAELQTKYEEQCAELRKALIQIDLLNQKLQIHQEEFLRLENTSNAKIISLETTLNEKAKSDKLRQVLRKYDEDRHQFESDCLDIDCDSSLKTPCSDGMERQLKILARKVTKYQDEISRNEQKLKSLQAQLLESSRMNNLLRNQLDEFSQPQSYLVNKLRDREAELLQSKLQLEEKSKMFQKLQESSQHTQQTLSRVLSQRDELNGQSDKELRAEFLAHCLQKNVDIKDLSDTATIDSVCVCCLNVCSDQFARTTALQIKEKLEQEYQEYETKSFTLSFKVEGAIMLREYVLGHFIRTQLQYDDFKAPLNIKEVFKYYLNGPISEAIGIPESPSSSDFHVIVDIVHSEAAAEVMQLPSLSKTNNSFRRRGKLQSEIGCGIVLRALAALHNLPESIQCPPVRLFTGAISVIQFERDPLYVRGRYLKHKRGVSQSCWIIEGERMAEKSVEECIGTLVLPLFRGSGYKFHSAGREDVDVRMLGNGRPFIIEILNAKNASRSKDQLDQLEKAINKTNEGLVEVRDIQLTNKEYFTCLQNGADTKKKTYCCVIWSKAEITPEKVDVLTKLSDLKIDQMTPIRVLHRRTLMNRCKIIHQINCEIINKHYMIVRLTTSAGTYVKEFIHGDRGRTQPNLSTYLGSDTDILQLDVENLLEL</sequence>
<name>A0A024G3C2_9STRA</name>